<keyword evidence="3" id="KW-1185">Reference proteome</keyword>
<reference evidence="2 3" key="1">
    <citation type="journal article" date="2024" name="Int. J. Mol. Sci.">
        <title>Exploration of Alicyclobacillus spp. Genome in Search of Antibiotic Resistance.</title>
        <authorList>
            <person name="Bucka-Kolendo J."/>
            <person name="Kiousi D.E."/>
            <person name="Dekowska A."/>
            <person name="Mikolajczuk-Szczyrba A."/>
            <person name="Karadedos D.M."/>
            <person name="Michael P."/>
            <person name="Galanis A."/>
            <person name="Sokolowska B."/>
        </authorList>
    </citation>
    <scope>NUCLEOTIDE SEQUENCE [LARGE SCALE GENOMIC DNA]</scope>
    <source>
        <strain evidence="2 3">KKP 3000</strain>
    </source>
</reference>
<dbReference type="RefSeq" id="WP_275476012.1">
    <property type="nucleotide sequence ID" value="NZ_CP162940.1"/>
</dbReference>
<accession>A0ABV5AIX4</accession>
<evidence type="ECO:0000313" key="3">
    <source>
        <dbReference type="Proteomes" id="UP001579974"/>
    </source>
</evidence>
<dbReference type="Pfam" id="PF17989">
    <property type="entry name" value="ALP_N"/>
    <property type="match status" value="1"/>
</dbReference>
<sequence>MSGGDCIVQLVAVDTGRSGTKVVTDGMRDYFPSVLGEFRELRLERKMNRTDMVIEYKDQRYYVGEVARDESVSGAQMMVKTKAHQDTKIFALAALHHVVPNGAHLFVVTGEPIDNHTAGEKLRMKQLLLGSHDITVNGEEKHFDIVRVEVAAEGATAGWALHRPGRYHIVDAGSRTVNFATMDGGRWIDRLSGSMDFGLETGQNISLSMFARMTIAELSRRVGSLAPIVLVGGKADALVEYMEQYTSDVEAHPDPLYANANAFYALGVKALETATAQQ</sequence>
<dbReference type="Gene3D" id="3.30.420.40">
    <property type="match status" value="1"/>
</dbReference>
<dbReference type="CDD" id="cd10227">
    <property type="entry name" value="ASKHA_NBD_ParM-like"/>
    <property type="match status" value="1"/>
</dbReference>
<dbReference type="EMBL" id="JBDXSU010000016">
    <property type="protein sequence ID" value="MFB5191995.1"/>
    <property type="molecule type" value="Genomic_DNA"/>
</dbReference>
<name>A0ABV5AIX4_9BACL</name>
<dbReference type="InterPro" id="IPR043129">
    <property type="entry name" value="ATPase_NBD"/>
</dbReference>
<dbReference type="InterPro" id="IPR040607">
    <property type="entry name" value="ALP_N"/>
</dbReference>
<comment type="caution">
    <text evidence="2">The sequence shown here is derived from an EMBL/GenBank/DDBJ whole genome shotgun (WGS) entry which is preliminary data.</text>
</comment>
<evidence type="ECO:0000313" key="2">
    <source>
        <dbReference type="EMBL" id="MFB5191995.1"/>
    </source>
</evidence>
<dbReference type="Proteomes" id="UP001579974">
    <property type="component" value="Unassembled WGS sequence"/>
</dbReference>
<protein>
    <submittedName>
        <fullName evidence="2">ParM/StbA family protein</fullName>
    </submittedName>
</protein>
<proteinExistence type="predicted"/>
<organism evidence="2 3">
    <name type="scientific">Alicyclobacillus fastidiosus</name>
    <dbReference type="NCBI Taxonomy" id="392011"/>
    <lineage>
        <taxon>Bacteria</taxon>
        <taxon>Bacillati</taxon>
        <taxon>Bacillota</taxon>
        <taxon>Bacilli</taxon>
        <taxon>Bacillales</taxon>
        <taxon>Alicyclobacillaceae</taxon>
        <taxon>Alicyclobacillus</taxon>
    </lineage>
</organism>
<dbReference type="SUPFAM" id="SSF53067">
    <property type="entry name" value="Actin-like ATPase domain"/>
    <property type="match status" value="1"/>
</dbReference>
<gene>
    <name evidence="2" type="ORF">KKP3000_000787</name>
</gene>
<feature type="domain" description="Actin-like protein N-terminal" evidence="1">
    <location>
        <begin position="12"/>
        <end position="155"/>
    </location>
</feature>
<evidence type="ECO:0000259" key="1">
    <source>
        <dbReference type="Pfam" id="PF17989"/>
    </source>
</evidence>